<evidence type="ECO:0000313" key="4">
    <source>
        <dbReference type="Proteomes" id="UP000887013"/>
    </source>
</evidence>
<protein>
    <recommendedName>
        <fullName evidence="1">oleoyl-[acyl-carrier-protein] hydrolase</fullName>
        <ecNumber evidence="1">3.1.2.14</ecNumber>
    </recommendedName>
</protein>
<sequence>MGLDSFIGVELGYLIQQHTNLNASLQEIQEFTFEDLKGLSEKSNGVSDNSQDPDLLSIVNFKFPPTLIHKDPLINMNEGAPGEPVFVVSIGDTDVLKFQIVAKMLNRPFYVLVWTKDVPSTCMESLASYYLNLIERTTKGPFHIVGHSLGGSVALEMALLAEKLHTALKTISLLEGSEDIRSCLSKEDLENKASEADALCKFVEQFVSDEFPRLKKEKEGILFL</sequence>
<dbReference type="GO" id="GO:0016297">
    <property type="term" value="F:fatty acyl-[ACP] hydrolase activity"/>
    <property type="evidence" value="ECO:0007669"/>
    <property type="project" value="UniProtKB-EC"/>
</dbReference>
<dbReference type="OrthoDB" id="6469205at2759"/>
<dbReference type="Gene3D" id="1.10.1200.10">
    <property type="entry name" value="ACP-like"/>
    <property type="match status" value="1"/>
</dbReference>
<dbReference type="Pfam" id="PF00975">
    <property type="entry name" value="Thioesterase"/>
    <property type="match status" value="1"/>
</dbReference>
<evidence type="ECO:0000256" key="1">
    <source>
        <dbReference type="ARBA" id="ARBA00012480"/>
    </source>
</evidence>
<gene>
    <name evidence="3" type="primary">NCL1_40310</name>
    <name evidence="3" type="ORF">NPIL_191181</name>
</gene>
<feature type="domain" description="Thioesterase" evidence="2">
    <location>
        <begin position="97"/>
        <end position="181"/>
    </location>
</feature>
<organism evidence="3 4">
    <name type="scientific">Nephila pilipes</name>
    <name type="common">Giant wood spider</name>
    <name type="synonym">Nephila maculata</name>
    <dbReference type="NCBI Taxonomy" id="299642"/>
    <lineage>
        <taxon>Eukaryota</taxon>
        <taxon>Metazoa</taxon>
        <taxon>Ecdysozoa</taxon>
        <taxon>Arthropoda</taxon>
        <taxon>Chelicerata</taxon>
        <taxon>Arachnida</taxon>
        <taxon>Araneae</taxon>
        <taxon>Araneomorphae</taxon>
        <taxon>Entelegynae</taxon>
        <taxon>Araneoidea</taxon>
        <taxon>Nephilidae</taxon>
        <taxon>Nephila</taxon>
    </lineage>
</organism>
<accession>A0A8X6PC85</accession>
<dbReference type="EC" id="3.1.2.14" evidence="1"/>
<proteinExistence type="predicted"/>
<keyword evidence="4" id="KW-1185">Reference proteome</keyword>
<name>A0A8X6PC85_NEPPI</name>
<reference evidence="3" key="1">
    <citation type="submission" date="2020-08" db="EMBL/GenBank/DDBJ databases">
        <title>Multicomponent nature underlies the extraordinary mechanical properties of spider dragline silk.</title>
        <authorList>
            <person name="Kono N."/>
            <person name="Nakamura H."/>
            <person name="Mori M."/>
            <person name="Yoshida Y."/>
            <person name="Ohtoshi R."/>
            <person name="Malay A.D."/>
            <person name="Moran D.A.P."/>
            <person name="Tomita M."/>
            <person name="Numata K."/>
            <person name="Arakawa K."/>
        </authorList>
    </citation>
    <scope>NUCLEOTIDE SEQUENCE</scope>
</reference>
<dbReference type="EMBL" id="BMAW01114610">
    <property type="protein sequence ID" value="GFT62504.1"/>
    <property type="molecule type" value="Genomic_DNA"/>
</dbReference>
<evidence type="ECO:0000259" key="2">
    <source>
        <dbReference type="Pfam" id="PF00975"/>
    </source>
</evidence>
<dbReference type="InterPro" id="IPR029058">
    <property type="entry name" value="AB_hydrolase_fold"/>
</dbReference>
<dbReference type="SUPFAM" id="SSF53474">
    <property type="entry name" value="alpha/beta-Hydrolases"/>
    <property type="match status" value="1"/>
</dbReference>
<dbReference type="InterPro" id="IPR036736">
    <property type="entry name" value="ACP-like_sf"/>
</dbReference>
<dbReference type="Gene3D" id="3.40.50.1820">
    <property type="entry name" value="alpha/beta hydrolase"/>
    <property type="match status" value="1"/>
</dbReference>
<dbReference type="AlphaFoldDB" id="A0A8X6PC85"/>
<dbReference type="Proteomes" id="UP000887013">
    <property type="component" value="Unassembled WGS sequence"/>
</dbReference>
<evidence type="ECO:0000313" key="3">
    <source>
        <dbReference type="EMBL" id="GFT62504.1"/>
    </source>
</evidence>
<dbReference type="InterPro" id="IPR001031">
    <property type="entry name" value="Thioesterase"/>
</dbReference>
<comment type="caution">
    <text evidence="3">The sequence shown here is derived from an EMBL/GenBank/DDBJ whole genome shotgun (WGS) entry which is preliminary data.</text>
</comment>